<gene>
    <name evidence="1" type="ORF">BI350_10525</name>
</gene>
<dbReference type="InterPro" id="IPR036412">
    <property type="entry name" value="HAD-like_sf"/>
</dbReference>
<dbReference type="GO" id="GO:0005737">
    <property type="term" value="C:cytoplasm"/>
    <property type="evidence" value="ECO:0007669"/>
    <property type="project" value="TreeGrafter"/>
</dbReference>
<dbReference type="InterPro" id="IPR006439">
    <property type="entry name" value="HAD-SF_hydro_IA"/>
</dbReference>
<dbReference type="PANTHER" id="PTHR19288:SF25">
    <property type="entry name" value="PHOSPHATIDYLGLYCEROPHOSPHATASE GEP4, MITOCHONDRIAL"/>
    <property type="match status" value="1"/>
</dbReference>
<dbReference type="GO" id="GO:0008962">
    <property type="term" value="F:phosphatidylglycerophosphatase activity"/>
    <property type="evidence" value="ECO:0007669"/>
    <property type="project" value="InterPro"/>
</dbReference>
<dbReference type="FunFam" id="3.40.50.1000:FF:000067">
    <property type="entry name" value="HAD phosphatase, family IIIA"/>
    <property type="match status" value="1"/>
</dbReference>
<evidence type="ECO:0000313" key="2">
    <source>
        <dbReference type="Proteomes" id="UP000185746"/>
    </source>
</evidence>
<dbReference type="Pfam" id="PF13242">
    <property type="entry name" value="Hydrolase_like"/>
    <property type="match status" value="1"/>
</dbReference>
<proteinExistence type="predicted"/>
<dbReference type="Proteomes" id="UP000185746">
    <property type="component" value="Chromosome"/>
</dbReference>
<dbReference type="NCBIfam" id="TIGR01549">
    <property type="entry name" value="HAD-SF-IA-v1"/>
    <property type="match status" value="1"/>
</dbReference>
<evidence type="ECO:0008006" key="3">
    <source>
        <dbReference type="Google" id="ProtNLM"/>
    </source>
</evidence>
<dbReference type="NCBIfam" id="TIGR01668">
    <property type="entry name" value="YqeG_hyp_ppase"/>
    <property type="match status" value="1"/>
</dbReference>
<dbReference type="KEGG" id="surl:BI350_10525"/>
<reference evidence="1 2" key="1">
    <citation type="submission" date="2016-09" db="EMBL/GenBank/DDBJ databases">
        <title>Complete genome sequence of the Lysinibacillus sphaericus LMG 22257, a specie of Bacillus with ureolytic activity that can effectively biodeposit calcium carbonate.</title>
        <authorList>
            <person name="Yan W."/>
        </authorList>
    </citation>
    <scope>NUCLEOTIDE SEQUENCE [LARGE SCALE GENOMIC DNA]</scope>
    <source>
        <strain evidence="1 2">LMG 22257</strain>
    </source>
</reference>
<sequence>MLKKFLPNEFVKDVFHIKAEQLKERGIKGIITDLDNTLVAWDRPDATPEIIEWLEGMQQAGIRVTIVSNNNELRVKAFSEPIQMPFISKANKPLGTAFRRAVKLMGTKKEETVVIGDQLLTDIFGGNRQGLHTILVIPVATSDAKITTFNRNLESFIMERLRRRGLIYWEE</sequence>
<protein>
    <recommendedName>
        <fullName evidence="3">HAD family hydrolase</fullName>
    </recommendedName>
</protein>
<dbReference type="InterPro" id="IPR010021">
    <property type="entry name" value="PGPP1/Gep4"/>
</dbReference>
<organism evidence="1 2">
    <name type="scientific">Sporosarcina ureilytica</name>
    <dbReference type="NCBI Taxonomy" id="298596"/>
    <lineage>
        <taxon>Bacteria</taxon>
        <taxon>Bacillati</taxon>
        <taxon>Bacillota</taxon>
        <taxon>Bacilli</taxon>
        <taxon>Bacillales</taxon>
        <taxon>Caryophanaceae</taxon>
        <taxon>Sporosarcina</taxon>
    </lineage>
</organism>
<keyword evidence="2" id="KW-1185">Reference proteome</keyword>
<dbReference type="SUPFAM" id="SSF56784">
    <property type="entry name" value="HAD-like"/>
    <property type="match status" value="1"/>
</dbReference>
<dbReference type="RefSeq" id="WP_075528076.1">
    <property type="nucleotide sequence ID" value="NZ_CP017560.1"/>
</dbReference>
<name>A0A1D8JGS9_9BACL</name>
<dbReference type="CDD" id="cd16416">
    <property type="entry name" value="HAD_BsYqeG-like"/>
    <property type="match status" value="1"/>
</dbReference>
<dbReference type="AlphaFoldDB" id="A0A1D8JGS9"/>
<dbReference type="InterPro" id="IPR023214">
    <property type="entry name" value="HAD_sf"/>
</dbReference>
<evidence type="ECO:0000313" key="1">
    <source>
        <dbReference type="EMBL" id="AOV07929.1"/>
    </source>
</evidence>
<dbReference type="InterPro" id="IPR006549">
    <property type="entry name" value="HAD-SF_hydro_IIIA"/>
</dbReference>
<dbReference type="EMBL" id="CP017560">
    <property type="protein sequence ID" value="AOV07929.1"/>
    <property type="molecule type" value="Genomic_DNA"/>
</dbReference>
<dbReference type="Gene3D" id="3.40.50.1000">
    <property type="entry name" value="HAD superfamily/HAD-like"/>
    <property type="match status" value="1"/>
</dbReference>
<dbReference type="PANTHER" id="PTHR19288">
    <property type="entry name" value="4-NITROPHENYLPHOSPHATASE-RELATED"/>
    <property type="match status" value="1"/>
</dbReference>
<dbReference type="NCBIfam" id="TIGR01662">
    <property type="entry name" value="HAD-SF-IIIA"/>
    <property type="match status" value="1"/>
</dbReference>
<accession>A0A1D8JGS9</accession>